<gene>
    <name evidence="1" type="ORF">A2441_02270</name>
</gene>
<comment type="caution">
    <text evidence="1">The sequence shown here is derived from an EMBL/GenBank/DDBJ whole genome shotgun (WGS) entry which is preliminary data.</text>
</comment>
<proteinExistence type="predicted"/>
<dbReference type="EMBL" id="MHTE01000038">
    <property type="protein sequence ID" value="OHA56273.1"/>
    <property type="molecule type" value="Genomic_DNA"/>
</dbReference>
<dbReference type="Proteomes" id="UP000178226">
    <property type="component" value="Unassembled WGS sequence"/>
</dbReference>
<evidence type="ECO:0000313" key="1">
    <source>
        <dbReference type="EMBL" id="OHA56273.1"/>
    </source>
</evidence>
<dbReference type="AlphaFoldDB" id="A0A1G2Q6Z1"/>
<accession>A0A1G2Q6Z1</accession>
<protein>
    <submittedName>
        <fullName evidence="1">Uncharacterized protein</fullName>
    </submittedName>
</protein>
<name>A0A1G2Q6Z1_9BACT</name>
<evidence type="ECO:0000313" key="2">
    <source>
        <dbReference type="Proteomes" id="UP000178226"/>
    </source>
</evidence>
<sequence>MYITTYNPEGRTENHDISALPDSCPVCHASVTVDPKIAFFNPYSSTNRVQVVFWCPNNKCRAAFVGIYSGYSGTLYLESLLPIEPQTYEFTRIISELSPDFVELYDQAYAAEQVKLSDICGCGYRKALEFLVKDYVLSVTSEDEEKEKIKAESLAHIISKRVQNSNIKEVAKRATWLGN</sequence>
<reference evidence="1 2" key="1">
    <citation type="journal article" date="2016" name="Nat. Commun.">
        <title>Thousands of microbial genomes shed light on interconnected biogeochemical processes in an aquifer system.</title>
        <authorList>
            <person name="Anantharaman K."/>
            <person name="Brown C.T."/>
            <person name="Hug L.A."/>
            <person name="Sharon I."/>
            <person name="Castelle C.J."/>
            <person name="Probst A.J."/>
            <person name="Thomas B.C."/>
            <person name="Singh A."/>
            <person name="Wilkins M.J."/>
            <person name="Karaoz U."/>
            <person name="Brodie E.L."/>
            <person name="Williams K.H."/>
            <person name="Hubbard S.S."/>
            <person name="Banfield J.F."/>
        </authorList>
    </citation>
    <scope>NUCLEOTIDE SEQUENCE [LARGE SCALE GENOMIC DNA]</scope>
</reference>
<organism evidence="1 2">
    <name type="scientific">Candidatus Veblenbacteria bacterium RIFOXYC2_FULL_42_11</name>
    <dbReference type="NCBI Taxonomy" id="1802428"/>
    <lineage>
        <taxon>Bacteria</taxon>
        <taxon>Candidatus Vebleniibacteriota</taxon>
    </lineage>
</organism>
<feature type="non-terminal residue" evidence="1">
    <location>
        <position position="179"/>
    </location>
</feature>